<accession>M8AZA8</accession>
<reference evidence="1" key="1">
    <citation type="submission" date="2015-06" db="UniProtKB">
        <authorList>
            <consortium name="EnsemblPlants"/>
        </authorList>
    </citation>
    <scope>IDENTIFICATION</scope>
</reference>
<protein>
    <submittedName>
        <fullName evidence="1">Uncharacterized protein</fullName>
    </submittedName>
</protein>
<evidence type="ECO:0000313" key="1">
    <source>
        <dbReference type="EnsemblPlants" id="EMT07066"/>
    </source>
</evidence>
<name>M8AZA8_AEGTA</name>
<dbReference type="PROSITE" id="PS51257">
    <property type="entry name" value="PROKAR_LIPOPROTEIN"/>
    <property type="match status" value="1"/>
</dbReference>
<dbReference type="EnsemblPlants" id="EMT07066">
    <property type="protein sequence ID" value="EMT07066"/>
    <property type="gene ID" value="F775_25990"/>
</dbReference>
<sequence>MSPLRALLVLAAVLAACLGPAAADQPGSVEGYTIAGRIKIDAARGFGLPAKTSNTKVILNGAEGAFQHFVPFEEPHGYDGRFYGPNGRRYAQDDGEHRSRGDKASSRANEELTCSILFWLASQSKQLDVEHAGNMWFKFMMRQTSVPNCFTLESECCSMGSWDKVETRLPTFNVFYCILRCNRFVMENRLKHLAELAMNYLIYRSRRVQCQLVNHLMNIGCLGESLTIGRDIPDADLC</sequence>
<organism evidence="1">
    <name type="scientific">Aegilops tauschii</name>
    <name type="common">Tausch's goatgrass</name>
    <name type="synonym">Aegilops squarrosa</name>
    <dbReference type="NCBI Taxonomy" id="37682"/>
    <lineage>
        <taxon>Eukaryota</taxon>
        <taxon>Viridiplantae</taxon>
        <taxon>Streptophyta</taxon>
        <taxon>Embryophyta</taxon>
        <taxon>Tracheophyta</taxon>
        <taxon>Spermatophyta</taxon>
        <taxon>Magnoliopsida</taxon>
        <taxon>Liliopsida</taxon>
        <taxon>Poales</taxon>
        <taxon>Poaceae</taxon>
        <taxon>BOP clade</taxon>
        <taxon>Pooideae</taxon>
        <taxon>Triticodae</taxon>
        <taxon>Triticeae</taxon>
        <taxon>Triticinae</taxon>
        <taxon>Aegilops</taxon>
    </lineage>
</organism>
<proteinExistence type="predicted"/>
<dbReference type="AlphaFoldDB" id="M8AZA8"/>